<name>A0A5N5QB33_9AGAM</name>
<feature type="domain" description="F-box" evidence="1">
    <location>
        <begin position="12"/>
        <end position="40"/>
    </location>
</feature>
<evidence type="ECO:0000313" key="3">
    <source>
        <dbReference type="Proteomes" id="UP000383932"/>
    </source>
</evidence>
<proteinExistence type="predicted"/>
<dbReference type="OrthoDB" id="3251164at2759"/>
<dbReference type="Gene3D" id="1.20.1280.50">
    <property type="match status" value="1"/>
</dbReference>
<dbReference type="CDD" id="cd09917">
    <property type="entry name" value="F-box_SF"/>
    <property type="match status" value="1"/>
</dbReference>
<evidence type="ECO:0000259" key="1">
    <source>
        <dbReference type="Pfam" id="PF00646"/>
    </source>
</evidence>
<accession>A0A5N5QB33</accession>
<dbReference type="Pfam" id="PF00646">
    <property type="entry name" value="F-box"/>
    <property type="match status" value="1"/>
</dbReference>
<sequence>MKSFPPDKYLLPEIVREVLGYLSTPELAQTSRVSHLWRRLSFPCLYQAIKITDSSELERLTERLEAESPVHNNRLCISVCLRSLTLDFDEQPPASVMREFQEVVPKLKRLQHLDCPDYLNLNDVPMLLKVFQTKCPKLTMLTLGRRSEDWHMPMIAKEDKQIFVFENMTCLNLGWPGMSWDNRPVPKELINMIERSPDLVTLALDAKMTEVLRDLKNPLQKLRHLRLLIEDINQIETTYHPFFKQHPDITELEILVREPSGLDPPQEWITTRPDVVQELFPKVTKLTVTPDVGVGFVTSKLAEQLQVLSLSDDWVSSELDITYIAELARVTKPLSNLKELYFLNGLGRSKGQSSSACKDALDRLLAETPNLMVLDCSCLCLRLTDLLQLLKHIPLLRKLGVRVMGDAYGTYEDEVGGPATISDEADVIANIRRICSGLREIRLSLVYTPTLKELLEEESECVVWQGSCVGDKSEFSPKDFETAALADIKAAQQLAMGACGQPLWS</sequence>
<reference evidence="2 3" key="1">
    <citation type="journal article" date="2019" name="Fungal Biol. Biotechnol.">
        <title>Draft genome sequence of fastidious pathogen Ceratobasidium theobromae, which causes vascular-streak dieback in Theobroma cacao.</title>
        <authorList>
            <person name="Ali S.S."/>
            <person name="Asman A."/>
            <person name="Shao J."/>
            <person name="Firmansyah A.P."/>
            <person name="Susilo A.W."/>
            <person name="Rosmana A."/>
            <person name="McMahon P."/>
            <person name="Junaid M."/>
            <person name="Guest D."/>
            <person name="Kheng T.Y."/>
            <person name="Meinhardt L.W."/>
            <person name="Bailey B.A."/>
        </authorList>
    </citation>
    <scope>NUCLEOTIDE SEQUENCE [LARGE SCALE GENOMIC DNA]</scope>
    <source>
        <strain evidence="2 3">CT2</strain>
    </source>
</reference>
<dbReference type="Gene3D" id="3.80.10.10">
    <property type="entry name" value="Ribonuclease Inhibitor"/>
    <property type="match status" value="1"/>
</dbReference>
<dbReference type="EMBL" id="SSOP01000336">
    <property type="protein sequence ID" value="KAB5588982.1"/>
    <property type="molecule type" value="Genomic_DNA"/>
</dbReference>
<dbReference type="SUPFAM" id="SSF52047">
    <property type="entry name" value="RNI-like"/>
    <property type="match status" value="1"/>
</dbReference>
<evidence type="ECO:0000313" key="2">
    <source>
        <dbReference type="EMBL" id="KAB5588982.1"/>
    </source>
</evidence>
<organism evidence="2 3">
    <name type="scientific">Ceratobasidium theobromae</name>
    <dbReference type="NCBI Taxonomy" id="1582974"/>
    <lineage>
        <taxon>Eukaryota</taxon>
        <taxon>Fungi</taxon>
        <taxon>Dikarya</taxon>
        <taxon>Basidiomycota</taxon>
        <taxon>Agaricomycotina</taxon>
        <taxon>Agaricomycetes</taxon>
        <taxon>Cantharellales</taxon>
        <taxon>Ceratobasidiaceae</taxon>
        <taxon>Ceratobasidium</taxon>
    </lineage>
</organism>
<keyword evidence="3" id="KW-1185">Reference proteome</keyword>
<dbReference type="SUPFAM" id="SSF81383">
    <property type="entry name" value="F-box domain"/>
    <property type="match status" value="1"/>
</dbReference>
<dbReference type="InterPro" id="IPR032675">
    <property type="entry name" value="LRR_dom_sf"/>
</dbReference>
<comment type="caution">
    <text evidence="2">The sequence shown here is derived from an EMBL/GenBank/DDBJ whole genome shotgun (WGS) entry which is preliminary data.</text>
</comment>
<gene>
    <name evidence="2" type="ORF">CTheo_7577</name>
</gene>
<dbReference type="AlphaFoldDB" id="A0A5N5QB33"/>
<dbReference type="Proteomes" id="UP000383932">
    <property type="component" value="Unassembled WGS sequence"/>
</dbReference>
<protein>
    <submittedName>
        <fullName evidence="2">F-box-like domain containing protein</fullName>
    </submittedName>
</protein>
<dbReference type="InterPro" id="IPR036047">
    <property type="entry name" value="F-box-like_dom_sf"/>
</dbReference>
<dbReference type="InterPro" id="IPR001810">
    <property type="entry name" value="F-box_dom"/>
</dbReference>